<dbReference type="Proteomes" id="UP000326268">
    <property type="component" value="Unassembled WGS sequence"/>
</dbReference>
<keyword evidence="1" id="KW-0812">Transmembrane</keyword>
<dbReference type="GeneID" id="43649686"/>
<feature type="transmembrane region" description="Helical" evidence="1">
    <location>
        <begin position="35"/>
        <end position="62"/>
    </location>
</feature>
<dbReference type="AlphaFoldDB" id="A0A5N7AK31"/>
<reference evidence="2 3" key="1">
    <citation type="submission" date="2019-04" db="EMBL/GenBank/DDBJ databases">
        <title>Friends and foes A comparative genomics studyof 23 Aspergillus species from section Flavi.</title>
        <authorList>
            <consortium name="DOE Joint Genome Institute"/>
            <person name="Kjaerbolling I."/>
            <person name="Vesth T."/>
            <person name="Frisvad J.C."/>
            <person name="Nybo J.L."/>
            <person name="Theobald S."/>
            <person name="Kildgaard S."/>
            <person name="Isbrandt T."/>
            <person name="Kuo A."/>
            <person name="Sato A."/>
            <person name="Lyhne E.K."/>
            <person name="Kogle M.E."/>
            <person name="Wiebenga A."/>
            <person name="Kun R.S."/>
            <person name="Lubbers R.J."/>
            <person name="Makela M.R."/>
            <person name="Barry K."/>
            <person name="Chovatia M."/>
            <person name="Clum A."/>
            <person name="Daum C."/>
            <person name="Haridas S."/>
            <person name="He G."/>
            <person name="LaButti K."/>
            <person name="Lipzen A."/>
            <person name="Mondo S."/>
            <person name="Riley R."/>
            <person name="Salamov A."/>
            <person name="Simmons B.A."/>
            <person name="Magnuson J.K."/>
            <person name="Henrissat B."/>
            <person name="Mortensen U.H."/>
            <person name="Larsen T.O."/>
            <person name="Devries R.P."/>
            <person name="Grigoriev I.V."/>
            <person name="Machida M."/>
            <person name="Baker S.E."/>
            <person name="Andersen M.R."/>
        </authorList>
    </citation>
    <scope>NUCLEOTIDE SEQUENCE [LARGE SCALE GENOMIC DNA]</scope>
    <source>
        <strain evidence="2 3">CBS 763.97</strain>
    </source>
</reference>
<evidence type="ECO:0000313" key="3">
    <source>
        <dbReference type="Proteomes" id="UP000326268"/>
    </source>
</evidence>
<evidence type="ECO:0000256" key="1">
    <source>
        <dbReference type="SAM" id="Phobius"/>
    </source>
</evidence>
<accession>A0A5N7AK31</accession>
<keyword evidence="3" id="KW-1185">Reference proteome</keyword>
<protein>
    <submittedName>
        <fullName evidence="2">Uncharacterized protein</fullName>
    </submittedName>
</protein>
<keyword evidence="1" id="KW-0472">Membrane</keyword>
<dbReference type="EMBL" id="ML737574">
    <property type="protein sequence ID" value="KAE8369418.1"/>
    <property type="molecule type" value="Genomic_DNA"/>
</dbReference>
<dbReference type="RefSeq" id="XP_031932499.1">
    <property type="nucleotide sequence ID" value="XM_032065240.1"/>
</dbReference>
<keyword evidence="1" id="KW-1133">Transmembrane helix</keyword>
<sequence>MDISITSAPVIYYTKRSKSHYKKWKKEKGKKMKTLSLNFSSFNLVQSQFPFIIYIPFLVTFYGSMHGY</sequence>
<name>A0A5N7AK31_9EURO</name>
<evidence type="ECO:0000313" key="2">
    <source>
        <dbReference type="EMBL" id="KAE8369418.1"/>
    </source>
</evidence>
<organism evidence="2 3">
    <name type="scientific">Aspergillus caelatus</name>
    <dbReference type="NCBI Taxonomy" id="61420"/>
    <lineage>
        <taxon>Eukaryota</taxon>
        <taxon>Fungi</taxon>
        <taxon>Dikarya</taxon>
        <taxon>Ascomycota</taxon>
        <taxon>Pezizomycotina</taxon>
        <taxon>Eurotiomycetes</taxon>
        <taxon>Eurotiomycetidae</taxon>
        <taxon>Eurotiales</taxon>
        <taxon>Aspergillaceae</taxon>
        <taxon>Aspergillus</taxon>
        <taxon>Aspergillus subgen. Circumdati</taxon>
    </lineage>
</organism>
<gene>
    <name evidence="2" type="ORF">BDV27DRAFT_120938</name>
</gene>
<proteinExistence type="predicted"/>